<keyword evidence="2" id="KW-0326">Glycosidase</keyword>
<dbReference type="SMART" id="SM00642">
    <property type="entry name" value="Aamy"/>
    <property type="match status" value="1"/>
</dbReference>
<accession>A0A4Q2EM13</accession>
<keyword evidence="1" id="KW-0378">Hydrolase</keyword>
<dbReference type="RefSeq" id="WP_129457624.1">
    <property type="nucleotide sequence ID" value="NZ_PPCV01000001.1"/>
</dbReference>
<dbReference type="Proteomes" id="UP000290624">
    <property type="component" value="Unassembled WGS sequence"/>
</dbReference>
<dbReference type="PANTHER" id="PTHR10357:SF210">
    <property type="entry name" value="MALTODEXTRIN GLUCOSIDASE"/>
    <property type="match status" value="1"/>
</dbReference>
<reference evidence="4 5" key="1">
    <citation type="submission" date="2018-01" db="EMBL/GenBank/DDBJ databases">
        <title>Lactibacter flavus gen. nov., sp. nov., a novel bacterium of the family Propionibacteriaceae isolated from raw milk and dairy products.</title>
        <authorList>
            <person name="Wenning M."/>
            <person name="Breitenwieser F."/>
            <person name="Huptas C."/>
            <person name="von Neubeck M."/>
            <person name="Busse H.-J."/>
            <person name="Scherer S."/>
        </authorList>
    </citation>
    <scope>NUCLEOTIDE SEQUENCE [LARGE SCALE GENOMIC DNA]</scope>
    <source>
        <strain evidence="4 5">VG341</strain>
    </source>
</reference>
<dbReference type="OrthoDB" id="9802433at2"/>
<evidence type="ECO:0000256" key="1">
    <source>
        <dbReference type="ARBA" id="ARBA00022801"/>
    </source>
</evidence>
<keyword evidence="5" id="KW-1185">Reference proteome</keyword>
<evidence type="ECO:0000313" key="5">
    <source>
        <dbReference type="Proteomes" id="UP000290624"/>
    </source>
</evidence>
<dbReference type="Pfam" id="PF00128">
    <property type="entry name" value="Alpha-amylase"/>
    <property type="match status" value="2"/>
</dbReference>
<dbReference type="GO" id="GO:0005975">
    <property type="term" value="P:carbohydrate metabolic process"/>
    <property type="evidence" value="ECO:0007669"/>
    <property type="project" value="InterPro"/>
</dbReference>
<feature type="domain" description="Glycosyl hydrolase family 13 catalytic" evidence="3">
    <location>
        <begin position="26"/>
        <end position="339"/>
    </location>
</feature>
<proteinExistence type="predicted"/>
<dbReference type="GO" id="GO:0016798">
    <property type="term" value="F:hydrolase activity, acting on glycosyl bonds"/>
    <property type="evidence" value="ECO:0007669"/>
    <property type="project" value="UniProtKB-KW"/>
</dbReference>
<dbReference type="EMBL" id="PPCV01000001">
    <property type="protein sequence ID" value="RXW33654.1"/>
    <property type="molecule type" value="Genomic_DNA"/>
</dbReference>
<dbReference type="InterPro" id="IPR017853">
    <property type="entry name" value="GH"/>
</dbReference>
<evidence type="ECO:0000259" key="3">
    <source>
        <dbReference type="SMART" id="SM00642"/>
    </source>
</evidence>
<sequence length="398" mass="44356">MGLVDHAIWWQVYPLGALGAPVLEREDGLHHRLERLEPWLDYVVEMGCSGLLLGPIFASTAHGYDTIDHGRIDPRLGDDADFDRLVQACRERGLVLMLDGVFNHVGVEHPLVAANSPMLKHQGDALAVWEGHDGLVELDHTRPDVADFVTDIMLHWLRRGISGWRLDVAYAVPPAFWAEVTTRVRGEFPKATFLGEVIHGDYATLAREGHLDSITAYELWKGIWSSLQAENFWELAHALTRHAEFSASVVLNTFVGNHDVDRIASLVGEERAPLTAAILFTVPGMPSVYYGDEQGFTGVRGEGYHADFPIRPPLPATPGDLAPQGAWLKEIYTALIGLRRRHPWLTRAAVQVTGKDNTWITYRATSGDAWLEVRLVLSPTAQVTITCSDQERWSWPNT</sequence>
<dbReference type="CDD" id="cd11354">
    <property type="entry name" value="AmyAc_bac_CMD_like"/>
    <property type="match status" value="1"/>
</dbReference>
<gene>
    <name evidence="4" type="ORF">C1706_02630</name>
</gene>
<dbReference type="InterPro" id="IPR006047">
    <property type="entry name" value="GH13_cat_dom"/>
</dbReference>
<dbReference type="PANTHER" id="PTHR10357">
    <property type="entry name" value="ALPHA-AMYLASE FAMILY MEMBER"/>
    <property type="match status" value="1"/>
</dbReference>
<evidence type="ECO:0000313" key="4">
    <source>
        <dbReference type="EMBL" id="RXW33654.1"/>
    </source>
</evidence>
<dbReference type="Gene3D" id="3.20.20.80">
    <property type="entry name" value="Glycosidases"/>
    <property type="match status" value="1"/>
</dbReference>
<name>A0A4Q2EM13_9ACTN</name>
<organism evidence="4 5">
    <name type="scientific">Propioniciclava flava</name>
    <dbReference type="NCBI Taxonomy" id="2072026"/>
    <lineage>
        <taxon>Bacteria</taxon>
        <taxon>Bacillati</taxon>
        <taxon>Actinomycetota</taxon>
        <taxon>Actinomycetes</taxon>
        <taxon>Propionibacteriales</taxon>
        <taxon>Propionibacteriaceae</taxon>
        <taxon>Propioniciclava</taxon>
    </lineage>
</organism>
<dbReference type="AlphaFoldDB" id="A0A4Q2EM13"/>
<comment type="caution">
    <text evidence="4">The sequence shown here is derived from an EMBL/GenBank/DDBJ whole genome shotgun (WGS) entry which is preliminary data.</text>
</comment>
<protein>
    <submittedName>
        <fullName evidence="4">Alpha-amylase</fullName>
    </submittedName>
</protein>
<dbReference type="SUPFAM" id="SSF51445">
    <property type="entry name" value="(Trans)glycosidases"/>
    <property type="match status" value="1"/>
</dbReference>
<evidence type="ECO:0000256" key="2">
    <source>
        <dbReference type="ARBA" id="ARBA00023295"/>
    </source>
</evidence>